<evidence type="ECO:0000256" key="2">
    <source>
        <dbReference type="ARBA" id="ARBA00023125"/>
    </source>
</evidence>
<dbReference type="InterPro" id="IPR001647">
    <property type="entry name" value="HTH_TetR"/>
</dbReference>
<feature type="domain" description="HTH tetR-type" evidence="5">
    <location>
        <begin position="2"/>
        <end position="62"/>
    </location>
</feature>
<dbReference type="Pfam" id="PF00440">
    <property type="entry name" value="TetR_N"/>
    <property type="match status" value="1"/>
</dbReference>
<evidence type="ECO:0000256" key="3">
    <source>
        <dbReference type="ARBA" id="ARBA00023163"/>
    </source>
</evidence>
<evidence type="ECO:0000256" key="1">
    <source>
        <dbReference type="ARBA" id="ARBA00023015"/>
    </source>
</evidence>
<sequence length="196" mass="22492">MSNTREQLTDRAEDYIRSGGFSSFSFRDLAKDLGIKSASVHYHFPTKSDLGTAVADRYNQRFKDALPDPETSNRFTEELIRHYIRMFHTEMMQAEKICLCAVLSVERATLSDDMRASLETFYTLNLDWLTRVFTRQAPDAALPRTQAYQRACQVLSALQGALIGAWAMQDRSYFEKSARGLYKDLFGKTLKLPKHI</sequence>
<keyword evidence="2 4" id="KW-0238">DNA-binding</keyword>
<dbReference type="AlphaFoldDB" id="A0A918NJN4"/>
<dbReference type="Proteomes" id="UP000626148">
    <property type="component" value="Unassembled WGS sequence"/>
</dbReference>
<accession>A0A918NJN4</accession>
<feature type="DNA-binding region" description="H-T-H motif" evidence="4">
    <location>
        <begin position="25"/>
        <end position="44"/>
    </location>
</feature>
<keyword evidence="1" id="KW-0805">Transcription regulation</keyword>
<reference evidence="6" key="1">
    <citation type="journal article" date="2014" name="Int. J. Syst. Evol. Microbiol.">
        <title>Complete genome sequence of Corynebacterium casei LMG S-19264T (=DSM 44701T), isolated from a smear-ripened cheese.</title>
        <authorList>
            <consortium name="US DOE Joint Genome Institute (JGI-PGF)"/>
            <person name="Walter F."/>
            <person name="Albersmeier A."/>
            <person name="Kalinowski J."/>
            <person name="Ruckert C."/>
        </authorList>
    </citation>
    <scope>NUCLEOTIDE SEQUENCE</scope>
    <source>
        <strain evidence="6">KCTC 22169</strain>
    </source>
</reference>
<comment type="caution">
    <text evidence="6">The sequence shown here is derived from an EMBL/GenBank/DDBJ whole genome shotgun (WGS) entry which is preliminary data.</text>
</comment>
<dbReference type="InterPro" id="IPR009057">
    <property type="entry name" value="Homeodomain-like_sf"/>
</dbReference>
<protein>
    <submittedName>
        <fullName evidence="6">TetR family transcriptional regulator</fullName>
    </submittedName>
</protein>
<dbReference type="EMBL" id="BMXR01000015">
    <property type="protein sequence ID" value="GGX72480.1"/>
    <property type="molecule type" value="Genomic_DNA"/>
</dbReference>
<dbReference type="RefSeq" id="WP_189613035.1">
    <property type="nucleotide sequence ID" value="NZ_BMXR01000015.1"/>
</dbReference>
<evidence type="ECO:0000256" key="4">
    <source>
        <dbReference type="PROSITE-ProRule" id="PRU00335"/>
    </source>
</evidence>
<evidence type="ECO:0000313" key="6">
    <source>
        <dbReference type="EMBL" id="GGX72480.1"/>
    </source>
</evidence>
<evidence type="ECO:0000313" key="7">
    <source>
        <dbReference type="Proteomes" id="UP000626148"/>
    </source>
</evidence>
<dbReference type="Gene3D" id="1.10.357.10">
    <property type="entry name" value="Tetracycline Repressor, domain 2"/>
    <property type="match status" value="1"/>
</dbReference>
<keyword evidence="7" id="KW-1185">Reference proteome</keyword>
<proteinExistence type="predicted"/>
<dbReference type="PROSITE" id="PS50977">
    <property type="entry name" value="HTH_TETR_2"/>
    <property type="match status" value="1"/>
</dbReference>
<dbReference type="PANTHER" id="PTHR47506:SF1">
    <property type="entry name" value="HTH-TYPE TRANSCRIPTIONAL REGULATOR YJDC"/>
    <property type="match status" value="1"/>
</dbReference>
<dbReference type="InterPro" id="IPR036271">
    <property type="entry name" value="Tet_transcr_reg_TetR-rel_C_sf"/>
</dbReference>
<dbReference type="GO" id="GO:0003677">
    <property type="term" value="F:DNA binding"/>
    <property type="evidence" value="ECO:0007669"/>
    <property type="project" value="UniProtKB-UniRule"/>
</dbReference>
<dbReference type="SUPFAM" id="SSF48498">
    <property type="entry name" value="Tetracyclin repressor-like, C-terminal domain"/>
    <property type="match status" value="1"/>
</dbReference>
<reference evidence="6" key="2">
    <citation type="submission" date="2020-09" db="EMBL/GenBank/DDBJ databases">
        <authorList>
            <person name="Sun Q."/>
            <person name="Kim S."/>
        </authorList>
    </citation>
    <scope>NUCLEOTIDE SEQUENCE</scope>
    <source>
        <strain evidence="6">KCTC 22169</strain>
    </source>
</reference>
<dbReference type="PANTHER" id="PTHR47506">
    <property type="entry name" value="TRANSCRIPTIONAL REGULATORY PROTEIN"/>
    <property type="match status" value="1"/>
</dbReference>
<name>A0A918NJN4_9GAMM</name>
<dbReference type="SUPFAM" id="SSF46689">
    <property type="entry name" value="Homeodomain-like"/>
    <property type="match status" value="1"/>
</dbReference>
<gene>
    <name evidence="6" type="ORF">GCM10007392_44930</name>
</gene>
<organism evidence="6 7">
    <name type="scientific">Saccharospirillum salsuginis</name>
    <dbReference type="NCBI Taxonomy" id="418750"/>
    <lineage>
        <taxon>Bacteria</taxon>
        <taxon>Pseudomonadati</taxon>
        <taxon>Pseudomonadota</taxon>
        <taxon>Gammaproteobacteria</taxon>
        <taxon>Oceanospirillales</taxon>
        <taxon>Saccharospirillaceae</taxon>
        <taxon>Saccharospirillum</taxon>
    </lineage>
</organism>
<keyword evidence="3" id="KW-0804">Transcription</keyword>
<evidence type="ECO:0000259" key="5">
    <source>
        <dbReference type="PROSITE" id="PS50977"/>
    </source>
</evidence>